<organism evidence="2 3">
    <name type="scientific">Arthrobacter terrae</name>
    <dbReference type="NCBI Taxonomy" id="2935737"/>
    <lineage>
        <taxon>Bacteria</taxon>
        <taxon>Bacillati</taxon>
        <taxon>Actinomycetota</taxon>
        <taxon>Actinomycetes</taxon>
        <taxon>Micrococcales</taxon>
        <taxon>Micrococcaceae</taxon>
        <taxon>Arthrobacter</taxon>
    </lineage>
</organism>
<dbReference type="RefSeq" id="WP_196395827.1">
    <property type="nucleotide sequence ID" value="NZ_JADNYM010000006.1"/>
</dbReference>
<keyword evidence="3" id="KW-1185">Reference proteome</keyword>
<keyword evidence="1" id="KW-1133">Transmembrane helix</keyword>
<comment type="caution">
    <text evidence="2">The sequence shown here is derived from an EMBL/GenBank/DDBJ whole genome shotgun (WGS) entry which is preliminary data.</text>
</comment>
<evidence type="ECO:0000313" key="2">
    <source>
        <dbReference type="EMBL" id="MBG0738870.1"/>
    </source>
</evidence>
<dbReference type="AlphaFoldDB" id="A0A931CLW7"/>
<gene>
    <name evidence="2" type="ORF">IV500_05470</name>
</gene>
<name>A0A931CLW7_9MICC</name>
<evidence type="ECO:0000256" key="1">
    <source>
        <dbReference type="SAM" id="Phobius"/>
    </source>
</evidence>
<dbReference type="EMBL" id="JADNYM010000006">
    <property type="protein sequence ID" value="MBG0738870.1"/>
    <property type="molecule type" value="Genomic_DNA"/>
</dbReference>
<dbReference type="Proteomes" id="UP000655366">
    <property type="component" value="Unassembled WGS sequence"/>
</dbReference>
<reference evidence="2 3" key="1">
    <citation type="submission" date="2020-11" db="EMBL/GenBank/DDBJ databases">
        <title>Arthrobacter antarcticus sp. nov., isolated from Antarctic Soil.</title>
        <authorList>
            <person name="Li J."/>
        </authorList>
    </citation>
    <scope>NUCLEOTIDE SEQUENCE [LARGE SCALE GENOMIC DNA]</scope>
    <source>
        <strain evidence="2 3">Z1-20</strain>
    </source>
</reference>
<protein>
    <submittedName>
        <fullName evidence="2">Uncharacterized protein</fullName>
    </submittedName>
</protein>
<evidence type="ECO:0000313" key="3">
    <source>
        <dbReference type="Proteomes" id="UP000655366"/>
    </source>
</evidence>
<accession>A0A931CLW7</accession>
<feature type="transmembrane region" description="Helical" evidence="1">
    <location>
        <begin position="16"/>
        <end position="38"/>
    </location>
</feature>
<sequence>MDRLRSEWANTSTKSRIILGVILGVALIFMALSVTGVIDFSPVQTGITPTKKG</sequence>
<proteinExistence type="predicted"/>
<keyword evidence="1" id="KW-0472">Membrane</keyword>
<keyword evidence="1" id="KW-0812">Transmembrane</keyword>